<proteinExistence type="predicted"/>
<dbReference type="EMBL" id="CP043494">
    <property type="protein sequence ID" value="WNG46443.1"/>
    <property type="molecule type" value="Genomic_DNA"/>
</dbReference>
<gene>
    <name evidence="2" type="ORF">F0U60_21745</name>
</gene>
<evidence type="ECO:0000256" key="1">
    <source>
        <dbReference type="SAM" id="MobiDB-lite"/>
    </source>
</evidence>
<accession>A0ABY9WS76</accession>
<dbReference type="RefSeq" id="WP_395822828.1">
    <property type="nucleotide sequence ID" value="NZ_CP043494.1"/>
</dbReference>
<name>A0ABY9WS76_9BACT</name>
<evidence type="ECO:0000313" key="2">
    <source>
        <dbReference type="EMBL" id="WNG46443.1"/>
    </source>
</evidence>
<sequence length="95" mass="10899">MEERSKSQLPRLPGEPGTLPALHPVLPQVMRWTVEGLRGAIVAVRSTSHRTLLPRPRLSEWLELLSSQHLPVKTHERLHQALERLRDKRRGGRHG</sequence>
<keyword evidence="3" id="KW-1185">Reference proteome</keyword>
<organism evidence="2 3">
    <name type="scientific">Archangium minus</name>
    <dbReference type="NCBI Taxonomy" id="83450"/>
    <lineage>
        <taxon>Bacteria</taxon>
        <taxon>Pseudomonadati</taxon>
        <taxon>Myxococcota</taxon>
        <taxon>Myxococcia</taxon>
        <taxon>Myxococcales</taxon>
        <taxon>Cystobacterineae</taxon>
        <taxon>Archangiaceae</taxon>
        <taxon>Archangium</taxon>
    </lineage>
</organism>
<feature type="region of interest" description="Disordered" evidence="1">
    <location>
        <begin position="1"/>
        <end position="22"/>
    </location>
</feature>
<evidence type="ECO:0000313" key="3">
    <source>
        <dbReference type="Proteomes" id="UP001611383"/>
    </source>
</evidence>
<dbReference type="Proteomes" id="UP001611383">
    <property type="component" value="Chromosome"/>
</dbReference>
<reference evidence="2 3" key="1">
    <citation type="submission" date="2019-08" db="EMBL/GenBank/DDBJ databases">
        <title>Archangium and Cystobacter genomes.</title>
        <authorList>
            <person name="Chen I.-C.K."/>
            <person name="Wielgoss S."/>
        </authorList>
    </citation>
    <scope>NUCLEOTIDE SEQUENCE [LARGE SCALE GENOMIC DNA]</scope>
    <source>
        <strain evidence="2 3">Cbm 6</strain>
    </source>
</reference>
<protein>
    <submittedName>
        <fullName evidence="2">Uncharacterized protein</fullName>
    </submittedName>
</protein>